<dbReference type="AlphaFoldDB" id="A0A9E5MLW1"/>
<comment type="caution">
    <text evidence="2">The sequence shown here is derived from an EMBL/GenBank/DDBJ whole genome shotgun (WGS) entry which is preliminary data.</text>
</comment>
<feature type="transmembrane region" description="Helical" evidence="1">
    <location>
        <begin position="7"/>
        <end position="36"/>
    </location>
</feature>
<proteinExistence type="predicted"/>
<dbReference type="PANTHER" id="PTHR31876:SF26">
    <property type="entry name" value="PROTEIN LIKE COV 2"/>
    <property type="match status" value="1"/>
</dbReference>
<dbReference type="PANTHER" id="PTHR31876">
    <property type="entry name" value="COV-LIKE PROTEIN 1"/>
    <property type="match status" value="1"/>
</dbReference>
<keyword evidence="1" id="KW-1133">Transmembrane helix</keyword>
<dbReference type="EMBL" id="JAAONZ010000002">
    <property type="protein sequence ID" value="NHO64805.1"/>
    <property type="molecule type" value="Genomic_DNA"/>
</dbReference>
<sequence>MQRLKSFVALTLLGGLTVVLPIAILMLIFQWLFALITDFIQPLSNLLTDRAQLRGVMADVLVLLILLALCFSVGLFVKTRVGGWLHGWMDKALSRFAPGYQTIRDIVVQFVGGPEENSLFKGQVALVKLYGADSELQVTGIVTARFEQGYTVFVPTAPMPTSGMVYHVPEHFVSLLPDVTVEQAMRTVIACGAGSQELLALQRAGQGDNKVAVEAEG</sequence>
<accession>A0A9E5MLW1</accession>
<evidence type="ECO:0000313" key="3">
    <source>
        <dbReference type="Proteomes" id="UP000787472"/>
    </source>
</evidence>
<feature type="transmembrane region" description="Helical" evidence="1">
    <location>
        <begin position="56"/>
        <end position="77"/>
    </location>
</feature>
<protein>
    <submittedName>
        <fullName evidence="2">DUF502 domain-containing protein</fullName>
    </submittedName>
</protein>
<gene>
    <name evidence="2" type="ORF">G8770_04535</name>
</gene>
<keyword evidence="1" id="KW-0472">Membrane</keyword>
<evidence type="ECO:0000313" key="2">
    <source>
        <dbReference type="EMBL" id="NHO64805.1"/>
    </source>
</evidence>
<reference evidence="2" key="1">
    <citation type="submission" date="2020-03" db="EMBL/GenBank/DDBJ databases">
        <authorList>
            <person name="Guo F."/>
        </authorList>
    </citation>
    <scope>NUCLEOTIDE SEQUENCE</scope>
    <source>
        <strain evidence="2">JCM 30134</strain>
    </source>
</reference>
<keyword evidence="1" id="KW-0812">Transmembrane</keyword>
<dbReference type="InterPro" id="IPR007462">
    <property type="entry name" value="COV1-like"/>
</dbReference>
<dbReference type="Proteomes" id="UP000787472">
    <property type="component" value="Unassembled WGS sequence"/>
</dbReference>
<dbReference type="RefSeq" id="WP_167182235.1">
    <property type="nucleotide sequence ID" value="NZ_JAAONZ010000002.1"/>
</dbReference>
<organism evidence="2 3">
    <name type="scientific">Pseudomaricurvus hydrocarbonicus</name>
    <dbReference type="NCBI Taxonomy" id="1470433"/>
    <lineage>
        <taxon>Bacteria</taxon>
        <taxon>Pseudomonadati</taxon>
        <taxon>Pseudomonadota</taxon>
        <taxon>Gammaproteobacteria</taxon>
        <taxon>Cellvibrionales</taxon>
        <taxon>Cellvibrionaceae</taxon>
        <taxon>Pseudomaricurvus</taxon>
    </lineage>
</organism>
<keyword evidence="3" id="KW-1185">Reference proteome</keyword>
<dbReference type="Pfam" id="PF04367">
    <property type="entry name" value="DUF502"/>
    <property type="match status" value="1"/>
</dbReference>
<name>A0A9E5MLW1_9GAMM</name>
<evidence type="ECO:0000256" key="1">
    <source>
        <dbReference type="SAM" id="Phobius"/>
    </source>
</evidence>